<organism evidence="2 3">
    <name type="scientific">Dolichospermum compactum NIES-806</name>
    <dbReference type="NCBI Taxonomy" id="1973481"/>
    <lineage>
        <taxon>Bacteria</taxon>
        <taxon>Bacillati</taxon>
        <taxon>Cyanobacteriota</taxon>
        <taxon>Cyanophyceae</taxon>
        <taxon>Nostocales</taxon>
        <taxon>Aphanizomenonaceae</taxon>
        <taxon>Dolichospermum</taxon>
        <taxon>Dolichospermum compactum</taxon>
    </lineage>
</organism>
<dbReference type="EMBL" id="AP018316">
    <property type="protein sequence ID" value="BAZ84432.1"/>
    <property type="molecule type" value="Genomic_DNA"/>
</dbReference>
<dbReference type="Pfam" id="PF12600">
    <property type="entry name" value="DUF3769"/>
    <property type="match status" value="1"/>
</dbReference>
<evidence type="ECO:0000313" key="2">
    <source>
        <dbReference type="EMBL" id="BAZ84432.1"/>
    </source>
</evidence>
<dbReference type="PANTHER" id="PTHR30189:SF1">
    <property type="entry name" value="LPS-ASSEMBLY PROTEIN LPTD"/>
    <property type="match status" value="1"/>
</dbReference>
<dbReference type="GO" id="GO:1990351">
    <property type="term" value="C:transporter complex"/>
    <property type="evidence" value="ECO:0007669"/>
    <property type="project" value="TreeGrafter"/>
</dbReference>
<dbReference type="Proteomes" id="UP000218702">
    <property type="component" value="Chromosome"/>
</dbReference>
<gene>
    <name evidence="2" type="ORF">NIES806_06180</name>
</gene>
<sequence length="784" mass="85978">MFHPVLSPQPPPSLEASKPVSDLAATAVIQVKNDQQKLIIDGKNQQDRYQSTTKPVNDSPLSRLENSGGEFSIIQGQKRKIIYIIAGQQVLTGTSTPPVEKNHVNLQESGGKVDLLVGEKTPSLPVQNLIEFKLRNPQDQSKPGNLAVPPLPQISEAKKISPQKTRIVEVIADRQEYDEQRRVVTADGNVVVRFDGAVIDADTLQINLDNLITVGEGNVVLTRGNQVLQGQRFTYNFIQDNGDLENGKGELYIPTAGTDFAFSPTLPTDITAGGVSSQPLSNRIRANQPLTSVNSSGGIQFGASGQSDARNVPAPEFGGTVKRFRFEAQRIEFYPRGFQAQDVRITNDPFSPPELELRAEQVNVTREAPLIDKITTQRQRLVFDQNAVIPLPVNSRTIDRRPRKVNPTIVAAGFDKGKRDGLYLERDFEAINANQKRWTITPQFYLQRAFKDSENVPSLFGVKTRLNAVFSPKTILEGAGELTSFDFNQLENNLRGSLRLRQNLGNVNPYILSLESIYRDRLYNGSLGYQTVQSSLGGIISSPIIPLGKTGINLSYQGGAQYIDANTDRQDLLSPGRKNDRISLGRLQGTVALSGGINLWQGQPLAATASEGLKYTPNPIVPYLQAIAGVTATTSYYSSSDNQSTLTGTIGLVGQIGNFSRPYLDYTAFNLTYSQGTNSGLSPFLFDRSVDNKVLNAGISQQIYGPLKLGLQTSINLDTGKETSTDYIVEYSRRTYGITLRYNPVLELGGFSIRISDFNWTGGTDPFSSEEVKPVVGGVIRQDN</sequence>
<reference evidence="2 3" key="1">
    <citation type="submission" date="2017-06" db="EMBL/GenBank/DDBJ databases">
        <title>Genome sequencing of cyanobaciteial culture collection at National Institute for Environmental Studies (NIES).</title>
        <authorList>
            <person name="Hirose Y."/>
            <person name="Shimura Y."/>
            <person name="Fujisawa T."/>
            <person name="Nakamura Y."/>
            <person name="Kawachi M."/>
        </authorList>
    </citation>
    <scope>NUCLEOTIDE SEQUENCE [LARGE SCALE GENOMIC DNA]</scope>
    <source>
        <strain evidence="2 3">NIES-806</strain>
    </source>
</reference>
<dbReference type="KEGG" id="dcm:NIES806_06180"/>
<name>A0A1Z4UYV0_9CYAN</name>
<feature type="region of interest" description="Disordered" evidence="1">
    <location>
        <begin position="289"/>
        <end position="314"/>
    </location>
</feature>
<feature type="compositionally biased region" description="Polar residues" evidence="1">
    <location>
        <begin position="289"/>
        <end position="309"/>
    </location>
</feature>
<accession>A0A1Z4UYV0</accession>
<dbReference type="InterPro" id="IPR022244">
    <property type="entry name" value="DUF3769"/>
</dbReference>
<dbReference type="GO" id="GO:0009279">
    <property type="term" value="C:cell outer membrane"/>
    <property type="evidence" value="ECO:0007669"/>
    <property type="project" value="TreeGrafter"/>
</dbReference>
<dbReference type="RefSeq" id="WP_096663872.1">
    <property type="nucleotide sequence ID" value="NZ_AP018316.1"/>
</dbReference>
<proteinExistence type="predicted"/>
<keyword evidence="3" id="KW-1185">Reference proteome</keyword>
<dbReference type="OrthoDB" id="441598at2"/>
<evidence type="ECO:0000256" key="1">
    <source>
        <dbReference type="SAM" id="MobiDB-lite"/>
    </source>
</evidence>
<dbReference type="PANTHER" id="PTHR30189">
    <property type="entry name" value="LPS-ASSEMBLY PROTEIN"/>
    <property type="match status" value="1"/>
</dbReference>
<protein>
    <recommendedName>
        <fullName evidence="4">OstA family protein</fullName>
    </recommendedName>
</protein>
<dbReference type="InterPro" id="IPR050218">
    <property type="entry name" value="LptD"/>
</dbReference>
<dbReference type="AlphaFoldDB" id="A0A1Z4UYV0"/>
<evidence type="ECO:0000313" key="3">
    <source>
        <dbReference type="Proteomes" id="UP000218702"/>
    </source>
</evidence>
<dbReference type="Gene3D" id="2.60.450.10">
    <property type="entry name" value="Lipopolysaccharide (LPS) transport protein A like domain"/>
    <property type="match status" value="1"/>
</dbReference>
<evidence type="ECO:0008006" key="4">
    <source>
        <dbReference type="Google" id="ProtNLM"/>
    </source>
</evidence>